<feature type="transmembrane region" description="Helical" evidence="8">
    <location>
        <begin position="195"/>
        <end position="216"/>
    </location>
</feature>
<evidence type="ECO:0000256" key="6">
    <source>
        <dbReference type="ARBA" id="ARBA00022989"/>
    </source>
</evidence>
<feature type="transmembrane region" description="Helical" evidence="8">
    <location>
        <begin position="122"/>
        <end position="140"/>
    </location>
</feature>
<gene>
    <name evidence="9" type="ORF">DICVIV_12893</name>
</gene>
<evidence type="ECO:0000256" key="7">
    <source>
        <dbReference type="ARBA" id="ARBA00023136"/>
    </source>
</evidence>
<keyword evidence="3" id="KW-0813">Transport</keyword>
<keyword evidence="5 8" id="KW-0812">Transmembrane</keyword>
<feature type="transmembrane region" description="Helical" evidence="8">
    <location>
        <begin position="33"/>
        <end position="52"/>
    </location>
</feature>
<comment type="similarity">
    <text evidence="2">Belongs to the nucleotide-sugar transporter family. SLC35B subfamily.</text>
</comment>
<dbReference type="GO" id="GO:0005464">
    <property type="term" value="F:UDP-xylose transmembrane transporter activity"/>
    <property type="evidence" value="ECO:0007669"/>
    <property type="project" value="TreeGrafter"/>
</dbReference>
<dbReference type="EMBL" id="KN716896">
    <property type="protein sequence ID" value="KJH41135.1"/>
    <property type="molecule type" value="Genomic_DNA"/>
</dbReference>
<dbReference type="STRING" id="29172.A0A0D8X966"/>
<dbReference type="PANTHER" id="PTHR10778">
    <property type="entry name" value="SOLUTE CARRIER FAMILY 35 MEMBER B"/>
    <property type="match status" value="1"/>
</dbReference>
<evidence type="ECO:0000256" key="5">
    <source>
        <dbReference type="ARBA" id="ARBA00022692"/>
    </source>
</evidence>
<feature type="transmembrane region" description="Helical" evidence="8">
    <location>
        <begin position="236"/>
        <end position="254"/>
    </location>
</feature>
<evidence type="ECO:0000256" key="3">
    <source>
        <dbReference type="ARBA" id="ARBA00022448"/>
    </source>
</evidence>
<organism evidence="9 10">
    <name type="scientific">Dictyocaulus viviparus</name>
    <name type="common">Bovine lungworm</name>
    <dbReference type="NCBI Taxonomy" id="29172"/>
    <lineage>
        <taxon>Eukaryota</taxon>
        <taxon>Metazoa</taxon>
        <taxon>Ecdysozoa</taxon>
        <taxon>Nematoda</taxon>
        <taxon>Chromadorea</taxon>
        <taxon>Rhabditida</taxon>
        <taxon>Rhabditina</taxon>
        <taxon>Rhabditomorpha</taxon>
        <taxon>Strongyloidea</taxon>
        <taxon>Metastrongylidae</taxon>
        <taxon>Dictyocaulus</taxon>
    </lineage>
</organism>
<dbReference type="OrthoDB" id="999962at2759"/>
<keyword evidence="10" id="KW-1185">Reference proteome</keyword>
<dbReference type="GO" id="GO:0005462">
    <property type="term" value="F:UDP-N-acetylglucosamine transmembrane transporter activity"/>
    <property type="evidence" value="ECO:0007669"/>
    <property type="project" value="TreeGrafter"/>
</dbReference>
<feature type="transmembrane region" description="Helical" evidence="8">
    <location>
        <begin position="93"/>
        <end position="113"/>
    </location>
</feature>
<evidence type="ECO:0000313" key="10">
    <source>
        <dbReference type="Proteomes" id="UP000053766"/>
    </source>
</evidence>
<dbReference type="Proteomes" id="UP000053766">
    <property type="component" value="Unassembled WGS sequence"/>
</dbReference>
<sequence>MSLTSAPIIGALGGCMGCMVFVEKIAKEEPSSMNLMTFSTFLFIACQGLVFTSKFLTVPIKIPLRGYTQSVLMFFIVNVINNQALNFHVPVPLHIIFRSGSLLANLFLSVILLKKNYTFKKYLSVIAITVGIVLCTLATSDIEKNSNLSFEEATKHYQEWCIGILMLIFALLASAYLAICQQQLYKSYGKHPEEAMFITHAVSLPLFSFFGADIMAAAKKFCESTPFRLAGITTPIPSLWVDLLLSCILQYYCIKFVYRLNAEVEALTVTLVVTLRKFLSLVISIWWFENPFTLQHWIGALFVFAGTLAFADIPSALSSQEKKK</sequence>
<evidence type="ECO:0000256" key="2">
    <source>
        <dbReference type="ARBA" id="ARBA00010694"/>
    </source>
</evidence>
<accession>A0A0D8X966</accession>
<feature type="transmembrane region" description="Helical" evidence="8">
    <location>
        <begin position="294"/>
        <end position="317"/>
    </location>
</feature>
<feature type="transmembrane region" description="Helical" evidence="8">
    <location>
        <begin position="160"/>
        <end position="179"/>
    </location>
</feature>
<feature type="transmembrane region" description="Helical" evidence="8">
    <location>
        <begin position="266"/>
        <end position="288"/>
    </location>
</feature>
<keyword evidence="7 8" id="KW-0472">Membrane</keyword>
<dbReference type="GO" id="GO:0000139">
    <property type="term" value="C:Golgi membrane"/>
    <property type="evidence" value="ECO:0007669"/>
    <property type="project" value="TreeGrafter"/>
</dbReference>
<reference evidence="9 10" key="1">
    <citation type="submission" date="2013-11" db="EMBL/GenBank/DDBJ databases">
        <title>Draft genome of the bovine lungworm Dictyocaulus viviparus.</title>
        <authorList>
            <person name="Mitreva M."/>
        </authorList>
    </citation>
    <scope>NUCLEOTIDE SEQUENCE [LARGE SCALE GENOMIC DNA]</scope>
    <source>
        <strain evidence="9 10">HannoverDv2000</strain>
    </source>
</reference>
<keyword evidence="6 8" id="KW-1133">Transmembrane helix</keyword>
<name>A0A0D8X966_DICVI</name>
<dbReference type="Pfam" id="PF08449">
    <property type="entry name" value="UAA"/>
    <property type="match status" value="1"/>
</dbReference>
<evidence type="ECO:0000256" key="1">
    <source>
        <dbReference type="ARBA" id="ARBA00004127"/>
    </source>
</evidence>
<protein>
    <submittedName>
        <fullName evidence="9">UAA transporter family protein</fullName>
    </submittedName>
</protein>
<reference evidence="10" key="2">
    <citation type="journal article" date="2016" name="Sci. Rep.">
        <title>Dictyocaulus viviparus genome, variome and transcriptome elucidate lungworm biology and support future intervention.</title>
        <authorList>
            <person name="McNulty S.N."/>
            <person name="Strube C."/>
            <person name="Rosa B.A."/>
            <person name="Martin J.C."/>
            <person name="Tyagi R."/>
            <person name="Choi Y.J."/>
            <person name="Wang Q."/>
            <person name="Hallsworth Pepin K."/>
            <person name="Zhang X."/>
            <person name="Ozersky P."/>
            <person name="Wilson R.K."/>
            <person name="Sternberg P.W."/>
            <person name="Gasser R.B."/>
            <person name="Mitreva M."/>
        </authorList>
    </citation>
    <scope>NUCLEOTIDE SEQUENCE [LARGE SCALE GENOMIC DNA]</scope>
    <source>
        <strain evidence="10">HannoverDv2000</strain>
    </source>
</reference>
<evidence type="ECO:0000256" key="4">
    <source>
        <dbReference type="ARBA" id="ARBA00022597"/>
    </source>
</evidence>
<evidence type="ECO:0000313" key="9">
    <source>
        <dbReference type="EMBL" id="KJH41135.1"/>
    </source>
</evidence>
<dbReference type="AlphaFoldDB" id="A0A0D8X966"/>
<comment type="subcellular location">
    <subcellularLocation>
        <location evidence="1">Endomembrane system</location>
        <topology evidence="1">Multi-pass membrane protein</topology>
    </subcellularLocation>
</comment>
<evidence type="ECO:0000256" key="8">
    <source>
        <dbReference type="SAM" id="Phobius"/>
    </source>
</evidence>
<dbReference type="PANTHER" id="PTHR10778:SF4">
    <property type="entry name" value="NUCLEOTIDE SUGAR TRANSPORTER SLC35B4"/>
    <property type="match status" value="1"/>
</dbReference>
<proteinExistence type="inferred from homology"/>
<dbReference type="InterPro" id="IPR013657">
    <property type="entry name" value="SCL35B1-4/HUT1"/>
</dbReference>
<dbReference type="GO" id="GO:0005789">
    <property type="term" value="C:endoplasmic reticulum membrane"/>
    <property type="evidence" value="ECO:0007669"/>
    <property type="project" value="TreeGrafter"/>
</dbReference>
<keyword evidence="4" id="KW-0762">Sugar transport</keyword>